<keyword evidence="1" id="KW-0853">WD repeat</keyword>
<dbReference type="InterPro" id="IPR015943">
    <property type="entry name" value="WD40/YVTN_repeat-like_dom_sf"/>
</dbReference>
<feature type="repeat" description="WD" evidence="1">
    <location>
        <begin position="6"/>
        <end position="40"/>
    </location>
</feature>
<dbReference type="InterPro" id="IPR027728">
    <property type="entry name" value="Topless_fam"/>
</dbReference>
<comment type="caution">
    <text evidence="3">The sequence shown here is derived from an EMBL/GenBank/DDBJ whole genome shotgun (WGS) entry which is preliminary data.</text>
</comment>
<proteinExistence type="predicted"/>
<dbReference type="InterPro" id="IPR036322">
    <property type="entry name" value="WD40_repeat_dom_sf"/>
</dbReference>
<dbReference type="Gene3D" id="2.130.10.10">
    <property type="entry name" value="YVTN repeat-like/Quinoprotein amine dehydrogenase"/>
    <property type="match status" value="1"/>
</dbReference>
<dbReference type="PANTHER" id="PTHR44083">
    <property type="entry name" value="TOPLESS-RELATED PROTEIN 1-RELATED"/>
    <property type="match status" value="1"/>
</dbReference>
<dbReference type="SUPFAM" id="SSF50978">
    <property type="entry name" value="WD40 repeat-like"/>
    <property type="match status" value="1"/>
</dbReference>
<name>A0A199W228_ANACO</name>
<feature type="compositionally biased region" description="Basic and acidic residues" evidence="2">
    <location>
        <begin position="188"/>
        <end position="197"/>
    </location>
</feature>
<dbReference type="PANTHER" id="PTHR44083:SF45">
    <property type="entry name" value="TOPLESS-RELATED PROTEIN 1"/>
    <property type="match status" value="1"/>
</dbReference>
<reference evidence="3 4" key="1">
    <citation type="journal article" date="2016" name="DNA Res.">
        <title>The draft genome of MD-2 pineapple using hybrid error correction of long reads.</title>
        <authorList>
            <person name="Redwan R.M."/>
            <person name="Saidin A."/>
            <person name="Kumar S.V."/>
        </authorList>
    </citation>
    <scope>NUCLEOTIDE SEQUENCE [LARGE SCALE GENOMIC DNA]</scope>
    <source>
        <strain evidence="4">cv. MD2</strain>
        <tissue evidence="3">Leaf</tissue>
    </source>
</reference>
<evidence type="ECO:0000313" key="4">
    <source>
        <dbReference type="Proteomes" id="UP000092600"/>
    </source>
</evidence>
<accession>A0A199W228</accession>
<sequence>VKTKLIQGHRDKITGIVFSSRLNILVSSAAITSVRVWGIDGWKKQCSRSLKIPSGQLSSPGVHLLAVAKTQLAIYDVATLELLKQWQPENGQITDGTYSCDGQMIYASLMDGVYTFTSELDVRRRIRPQVYQNPQIYFFDLLSTFSHLMNLYFLAPSPNVYTLVIAAHPSKPTQFALGLSDGNVQVLERPESEKQRETLPPTESASLNLEMPVDSQLAAHSIHNRRLNP</sequence>
<dbReference type="PROSITE" id="PS50082">
    <property type="entry name" value="WD_REPEATS_2"/>
    <property type="match status" value="1"/>
</dbReference>
<dbReference type="PROSITE" id="PS50294">
    <property type="entry name" value="WD_REPEATS_REGION"/>
    <property type="match status" value="1"/>
</dbReference>
<feature type="region of interest" description="Disordered" evidence="2">
    <location>
        <begin position="188"/>
        <end position="207"/>
    </location>
</feature>
<dbReference type="GO" id="GO:0006355">
    <property type="term" value="P:regulation of DNA-templated transcription"/>
    <property type="evidence" value="ECO:0007669"/>
    <property type="project" value="InterPro"/>
</dbReference>
<gene>
    <name evidence="3" type="ORF">ACMD2_17248</name>
</gene>
<dbReference type="EMBL" id="LSRQ01000418">
    <property type="protein sequence ID" value="OAY82970.1"/>
    <property type="molecule type" value="Genomic_DNA"/>
</dbReference>
<feature type="non-terminal residue" evidence="3">
    <location>
        <position position="1"/>
    </location>
</feature>
<dbReference type="Proteomes" id="UP000092600">
    <property type="component" value="Unassembled WGS sequence"/>
</dbReference>
<dbReference type="AlphaFoldDB" id="A0A199W228"/>
<organism evidence="3 4">
    <name type="scientific">Ananas comosus</name>
    <name type="common">Pineapple</name>
    <name type="synonym">Ananas ananas</name>
    <dbReference type="NCBI Taxonomy" id="4615"/>
    <lineage>
        <taxon>Eukaryota</taxon>
        <taxon>Viridiplantae</taxon>
        <taxon>Streptophyta</taxon>
        <taxon>Embryophyta</taxon>
        <taxon>Tracheophyta</taxon>
        <taxon>Spermatophyta</taxon>
        <taxon>Magnoliopsida</taxon>
        <taxon>Liliopsida</taxon>
        <taxon>Poales</taxon>
        <taxon>Bromeliaceae</taxon>
        <taxon>Bromelioideae</taxon>
        <taxon>Ananas</taxon>
    </lineage>
</organism>
<evidence type="ECO:0000256" key="2">
    <source>
        <dbReference type="SAM" id="MobiDB-lite"/>
    </source>
</evidence>
<dbReference type="InterPro" id="IPR001680">
    <property type="entry name" value="WD40_rpt"/>
</dbReference>
<evidence type="ECO:0000313" key="3">
    <source>
        <dbReference type="EMBL" id="OAY82970.1"/>
    </source>
</evidence>
<dbReference type="STRING" id="4615.A0A199W228"/>
<evidence type="ECO:0000256" key="1">
    <source>
        <dbReference type="PROSITE-ProRule" id="PRU00221"/>
    </source>
</evidence>
<protein>
    <submittedName>
        <fullName evidence="3">Protein TOPLESS</fullName>
    </submittedName>
</protein>